<gene>
    <name evidence="3" type="ORF">KZ820_19355</name>
</gene>
<feature type="domain" description="BD-FAE-like" evidence="2">
    <location>
        <begin position="125"/>
        <end position="230"/>
    </location>
</feature>
<dbReference type="Pfam" id="PF20434">
    <property type="entry name" value="BD-FAE"/>
    <property type="match status" value="1"/>
</dbReference>
<organism evidence="3 4">
    <name type="scientific">Sphingomonas citri</name>
    <dbReference type="NCBI Taxonomy" id="2862499"/>
    <lineage>
        <taxon>Bacteria</taxon>
        <taxon>Pseudomonadati</taxon>
        <taxon>Pseudomonadota</taxon>
        <taxon>Alphaproteobacteria</taxon>
        <taxon>Sphingomonadales</taxon>
        <taxon>Sphingomonadaceae</taxon>
        <taxon>Sphingomonas</taxon>
    </lineage>
</organism>
<evidence type="ECO:0000259" key="2">
    <source>
        <dbReference type="Pfam" id="PF20434"/>
    </source>
</evidence>
<evidence type="ECO:0000313" key="4">
    <source>
        <dbReference type="Proteomes" id="UP000759103"/>
    </source>
</evidence>
<dbReference type="SUPFAM" id="SSF53474">
    <property type="entry name" value="alpha/beta-Hydrolases"/>
    <property type="match status" value="1"/>
</dbReference>
<dbReference type="PANTHER" id="PTHR48081:SF6">
    <property type="entry name" value="PEPTIDASE S9 PROLYL OLIGOPEPTIDASE CATALYTIC DOMAIN-CONTAINING PROTEIN"/>
    <property type="match status" value="1"/>
</dbReference>
<dbReference type="InterPro" id="IPR050300">
    <property type="entry name" value="GDXG_lipolytic_enzyme"/>
</dbReference>
<name>A0ABS7BTJ5_9SPHN</name>
<dbReference type="InterPro" id="IPR049492">
    <property type="entry name" value="BD-FAE-like_dom"/>
</dbReference>
<sequence>MNPPCKRLILLFGNLIGGLGYNVNITNHVSLNCWQCSTRWPHACQSRRVPGDVALARGVLVIRRLFLPALALVGPLLAASAPRPAEVIALWGGSAPGSEQRSSEPEQLERGAYVHNVHRPSLTVLRPRREHAQGTAIIIAPGGGHRMLVFQNEGMAPAKILNRYGITVFVLRYRLAREPGSTYTIERDAAGDARRAVRWVRAHAAEFGVSPRRIGLMGFSAGGELVSLVADNPEPGDEVRSDRLARISGRPDFQVLVYPGPLGIPATDVAHAPPAFIAAGALDTCCAGPALTLFQQLQEAGRAAELHVFSGVGHGFNVGVHDERLSIQHWPDRLADWMSDEGFLNVPHDEDEPRDP</sequence>
<dbReference type="PANTHER" id="PTHR48081">
    <property type="entry name" value="AB HYDROLASE SUPERFAMILY PROTEIN C4A8.06C"/>
    <property type="match status" value="1"/>
</dbReference>
<proteinExistence type="predicted"/>
<reference evidence="3 4" key="1">
    <citation type="submission" date="2021-07" db="EMBL/GenBank/DDBJ databases">
        <title>Sphingomonas sp.</title>
        <authorList>
            <person name="Feng G."/>
            <person name="Li J."/>
            <person name="Pan M."/>
        </authorList>
    </citation>
    <scope>NUCLEOTIDE SEQUENCE [LARGE SCALE GENOMIC DNA]</scope>
    <source>
        <strain evidence="3 4">RRHST34</strain>
    </source>
</reference>
<dbReference type="InterPro" id="IPR029058">
    <property type="entry name" value="AB_hydrolase_fold"/>
</dbReference>
<dbReference type="Proteomes" id="UP000759103">
    <property type="component" value="Unassembled WGS sequence"/>
</dbReference>
<dbReference type="GO" id="GO:0016787">
    <property type="term" value="F:hydrolase activity"/>
    <property type="evidence" value="ECO:0007669"/>
    <property type="project" value="UniProtKB-KW"/>
</dbReference>
<comment type="caution">
    <text evidence="3">The sequence shown here is derived from an EMBL/GenBank/DDBJ whole genome shotgun (WGS) entry which is preliminary data.</text>
</comment>
<evidence type="ECO:0000256" key="1">
    <source>
        <dbReference type="ARBA" id="ARBA00022801"/>
    </source>
</evidence>
<dbReference type="EMBL" id="JAHXZN010000011">
    <property type="protein sequence ID" value="MBW6532906.1"/>
    <property type="molecule type" value="Genomic_DNA"/>
</dbReference>
<keyword evidence="4" id="KW-1185">Reference proteome</keyword>
<evidence type="ECO:0000313" key="3">
    <source>
        <dbReference type="EMBL" id="MBW6532906.1"/>
    </source>
</evidence>
<accession>A0ABS7BTJ5</accession>
<dbReference type="Gene3D" id="3.40.50.1820">
    <property type="entry name" value="alpha/beta hydrolase"/>
    <property type="match status" value="1"/>
</dbReference>
<protein>
    <submittedName>
        <fullName evidence="3">Alpha/beta hydrolase</fullName>
    </submittedName>
</protein>
<keyword evidence="1 3" id="KW-0378">Hydrolase</keyword>